<sequence>MTSDCASPIVFLTEHSLPGIYLDETGNAVGPTVQLVQALVARMDQQAVYYLLPWARAFLRAQQTPRSVLFETVRTPEREALFQWVGPVKHYNMHLYGPLSLQGVNLSTLSDTTIACGYRGASYIPALQAMGFKEGANLVLVTRAGDCIGMLKRGRADVTPLNLYRHGEVYSEAALNLVPLHAISEVTLYLAFSLDFTSEEIAHWQHNLETLYQDGTLRHIYQTVFSEEEIRKLEQFADD</sequence>
<dbReference type="Proteomes" id="UP000634667">
    <property type="component" value="Unassembled WGS sequence"/>
</dbReference>
<dbReference type="SUPFAM" id="SSF53850">
    <property type="entry name" value="Periplasmic binding protein-like II"/>
    <property type="match status" value="1"/>
</dbReference>
<reference evidence="2" key="1">
    <citation type="journal article" date="2019" name="Int. J. Syst. Evol. Microbiol.">
        <title>The Global Catalogue of Microorganisms (GCM) 10K type strain sequencing project: providing services to taxonomists for standard genome sequencing and annotation.</title>
        <authorList>
            <consortium name="The Broad Institute Genomics Platform"/>
            <consortium name="The Broad Institute Genome Sequencing Center for Infectious Disease"/>
            <person name="Wu L."/>
            <person name="Ma J."/>
        </authorList>
    </citation>
    <scope>NUCLEOTIDE SEQUENCE [LARGE SCALE GENOMIC DNA]</scope>
    <source>
        <strain evidence="2">KCTC 23723</strain>
    </source>
</reference>
<comment type="caution">
    <text evidence="1">The sequence shown here is derived from an EMBL/GenBank/DDBJ whole genome shotgun (WGS) entry which is preliminary data.</text>
</comment>
<dbReference type="PANTHER" id="PTHR38834">
    <property type="entry name" value="PERIPLASMIC SUBSTRATE BINDING PROTEIN FAMILY 3"/>
    <property type="match status" value="1"/>
</dbReference>
<dbReference type="GO" id="GO:0005524">
    <property type="term" value="F:ATP binding"/>
    <property type="evidence" value="ECO:0007669"/>
    <property type="project" value="UniProtKB-KW"/>
</dbReference>
<evidence type="ECO:0000313" key="1">
    <source>
        <dbReference type="EMBL" id="GGW59627.1"/>
    </source>
</evidence>
<gene>
    <name evidence="1" type="ORF">GCM10008111_14670</name>
</gene>
<dbReference type="Gene3D" id="3.40.190.10">
    <property type="entry name" value="Periplasmic binding protein-like II"/>
    <property type="match status" value="2"/>
</dbReference>
<evidence type="ECO:0000313" key="2">
    <source>
        <dbReference type="Proteomes" id="UP000634667"/>
    </source>
</evidence>
<dbReference type="PANTHER" id="PTHR38834:SF3">
    <property type="entry name" value="SOLUTE-BINDING PROTEIN FAMILY 3_N-TERMINAL DOMAIN-CONTAINING PROTEIN"/>
    <property type="match status" value="1"/>
</dbReference>
<proteinExistence type="predicted"/>
<name>A0ABQ2WMT4_9ALTE</name>
<dbReference type="RefSeq" id="WP_229796974.1">
    <property type="nucleotide sequence ID" value="NZ_BMYR01000005.1"/>
</dbReference>
<accession>A0ABQ2WMT4</accession>
<keyword evidence="1" id="KW-0547">Nucleotide-binding</keyword>
<dbReference type="EMBL" id="BMYR01000005">
    <property type="protein sequence ID" value="GGW59627.1"/>
    <property type="molecule type" value="Genomic_DNA"/>
</dbReference>
<protein>
    <submittedName>
        <fullName evidence="1">Peptide ABC transporter ATP-binding protein</fullName>
    </submittedName>
</protein>
<keyword evidence="1" id="KW-0067">ATP-binding</keyword>
<keyword evidence="2" id="KW-1185">Reference proteome</keyword>
<organism evidence="1 2">
    <name type="scientific">Alishewanella tabrizica</name>
    <dbReference type="NCBI Taxonomy" id="671278"/>
    <lineage>
        <taxon>Bacteria</taxon>
        <taxon>Pseudomonadati</taxon>
        <taxon>Pseudomonadota</taxon>
        <taxon>Gammaproteobacteria</taxon>
        <taxon>Alteromonadales</taxon>
        <taxon>Alteromonadaceae</taxon>
        <taxon>Alishewanella</taxon>
    </lineage>
</organism>